<dbReference type="EMBL" id="JASCZI010031406">
    <property type="protein sequence ID" value="MED6126714.1"/>
    <property type="molecule type" value="Genomic_DNA"/>
</dbReference>
<evidence type="ECO:0000313" key="2">
    <source>
        <dbReference type="Proteomes" id="UP001341840"/>
    </source>
</evidence>
<organism evidence="1 2">
    <name type="scientific">Stylosanthes scabra</name>
    <dbReference type="NCBI Taxonomy" id="79078"/>
    <lineage>
        <taxon>Eukaryota</taxon>
        <taxon>Viridiplantae</taxon>
        <taxon>Streptophyta</taxon>
        <taxon>Embryophyta</taxon>
        <taxon>Tracheophyta</taxon>
        <taxon>Spermatophyta</taxon>
        <taxon>Magnoliopsida</taxon>
        <taxon>eudicotyledons</taxon>
        <taxon>Gunneridae</taxon>
        <taxon>Pentapetalae</taxon>
        <taxon>rosids</taxon>
        <taxon>fabids</taxon>
        <taxon>Fabales</taxon>
        <taxon>Fabaceae</taxon>
        <taxon>Papilionoideae</taxon>
        <taxon>50 kb inversion clade</taxon>
        <taxon>dalbergioids sensu lato</taxon>
        <taxon>Dalbergieae</taxon>
        <taxon>Pterocarpus clade</taxon>
        <taxon>Stylosanthes</taxon>
    </lineage>
</organism>
<sequence length="154" mass="16194">MQGAGVHVQLGCYGATWIRVLGSRLGGLAKERGVLCLREGVQISEARWKGCATFVRVHGKALWRGCSEARWGCVGGLKEEVGLGASESHKVHDGKRNRVGGKVGTEAWVVGLGGTWMGLERGKGWGTSEPRLGVVHEVGVGVGGDLGKARLSHA</sequence>
<dbReference type="Proteomes" id="UP001341840">
    <property type="component" value="Unassembled WGS sequence"/>
</dbReference>
<accession>A0ABU6RRY8</accession>
<proteinExistence type="predicted"/>
<keyword evidence="2" id="KW-1185">Reference proteome</keyword>
<name>A0ABU6RRY8_9FABA</name>
<reference evidence="1 2" key="1">
    <citation type="journal article" date="2023" name="Plants (Basel)">
        <title>Bridging the Gap: Combining Genomics and Transcriptomics Approaches to Understand Stylosanthes scabra, an Orphan Legume from the Brazilian Caatinga.</title>
        <authorList>
            <person name="Ferreira-Neto J.R.C."/>
            <person name="da Silva M.D."/>
            <person name="Binneck E."/>
            <person name="de Melo N.F."/>
            <person name="da Silva R.H."/>
            <person name="de Melo A.L.T.M."/>
            <person name="Pandolfi V."/>
            <person name="Bustamante F.O."/>
            <person name="Brasileiro-Vidal A.C."/>
            <person name="Benko-Iseppon A.M."/>
        </authorList>
    </citation>
    <scope>NUCLEOTIDE SEQUENCE [LARGE SCALE GENOMIC DNA]</scope>
    <source>
        <tissue evidence="1">Leaves</tissue>
    </source>
</reference>
<evidence type="ECO:0000313" key="1">
    <source>
        <dbReference type="EMBL" id="MED6126714.1"/>
    </source>
</evidence>
<comment type="caution">
    <text evidence="1">The sequence shown here is derived from an EMBL/GenBank/DDBJ whole genome shotgun (WGS) entry which is preliminary data.</text>
</comment>
<protein>
    <submittedName>
        <fullName evidence="1">Uncharacterized protein</fullName>
    </submittedName>
</protein>
<gene>
    <name evidence="1" type="ORF">PIB30_081030</name>
</gene>